<gene>
    <name evidence="7" type="ORF">I9W95_01460</name>
</gene>
<dbReference type="Proteomes" id="UP000714380">
    <property type="component" value="Unassembled WGS sequence"/>
</dbReference>
<dbReference type="SUPFAM" id="SSF48173">
    <property type="entry name" value="Cryptochrome/photolyase FAD-binding domain"/>
    <property type="match status" value="1"/>
</dbReference>
<evidence type="ECO:0000313" key="8">
    <source>
        <dbReference type="Proteomes" id="UP000714380"/>
    </source>
</evidence>
<dbReference type="InterPro" id="IPR006050">
    <property type="entry name" value="DNA_photolyase_N"/>
</dbReference>
<dbReference type="Pfam" id="PF03441">
    <property type="entry name" value="FAD_binding_7"/>
    <property type="match status" value="1"/>
</dbReference>
<feature type="domain" description="Photolyase/cryptochrome alpha/beta" evidence="6">
    <location>
        <begin position="5"/>
        <end position="135"/>
    </location>
</feature>
<dbReference type="Gene3D" id="3.40.50.620">
    <property type="entry name" value="HUPs"/>
    <property type="match status" value="1"/>
</dbReference>
<comment type="similarity">
    <text evidence="5">Belongs to the DNA photolyase family.</text>
</comment>
<keyword evidence="5" id="KW-0157">Chromophore</keyword>
<keyword evidence="3 5" id="KW-0285">Flavoprotein</keyword>
<dbReference type="Pfam" id="PF00875">
    <property type="entry name" value="DNA_photolyase"/>
    <property type="match status" value="1"/>
</dbReference>
<dbReference type="PRINTS" id="PR00147">
    <property type="entry name" value="DNAPHOTLYASE"/>
</dbReference>
<comment type="cofactor">
    <cofactor evidence="2">
        <name>FAD</name>
        <dbReference type="ChEBI" id="CHEBI:57692"/>
    </cofactor>
</comment>
<dbReference type="Gene3D" id="1.10.579.10">
    <property type="entry name" value="DNA Cyclobutane Dipyrimidine Photolyase, subunit A, domain 3"/>
    <property type="match status" value="1"/>
</dbReference>
<protein>
    <submittedName>
        <fullName evidence="7">Deoxyribodipyrimidine photo-lyase</fullName>
    </submittedName>
</protein>
<dbReference type="SUPFAM" id="SSF52425">
    <property type="entry name" value="Cryptochrome/photolyase, N-terminal domain"/>
    <property type="match status" value="1"/>
</dbReference>
<evidence type="ECO:0000256" key="2">
    <source>
        <dbReference type="ARBA" id="ARBA00001974"/>
    </source>
</evidence>
<dbReference type="InterPro" id="IPR036155">
    <property type="entry name" value="Crypto/Photolyase_N_sf"/>
</dbReference>
<evidence type="ECO:0000256" key="5">
    <source>
        <dbReference type="RuleBase" id="RU004182"/>
    </source>
</evidence>
<evidence type="ECO:0000313" key="7">
    <source>
        <dbReference type="EMBL" id="MCA6062266.1"/>
    </source>
</evidence>
<comment type="caution">
    <text evidence="7">The sequence shown here is derived from an EMBL/GenBank/DDBJ whole genome shotgun (WGS) entry which is preliminary data.</text>
</comment>
<dbReference type="InterPro" id="IPR036134">
    <property type="entry name" value="Crypto/Photolyase_FAD-like_sf"/>
</dbReference>
<keyword evidence="8" id="KW-1185">Reference proteome</keyword>
<reference evidence="7 8" key="1">
    <citation type="submission" date="2020-12" db="EMBL/GenBank/DDBJ databases">
        <title>Novel Thalassolituus-related marine hydrocarbonoclastic bacteria mediated algae-derived hydrocarbons mineralization in twilight zone of the northern South China Sea.</title>
        <authorList>
            <person name="Dong C."/>
        </authorList>
    </citation>
    <scope>NUCLEOTIDE SEQUENCE [LARGE SCALE GENOMIC DNA]</scope>
    <source>
        <strain evidence="7 8">IMCC1826</strain>
    </source>
</reference>
<dbReference type="InterPro" id="IPR014729">
    <property type="entry name" value="Rossmann-like_a/b/a_fold"/>
</dbReference>
<evidence type="ECO:0000256" key="4">
    <source>
        <dbReference type="ARBA" id="ARBA00022827"/>
    </source>
</evidence>
<proteinExistence type="inferred from homology"/>
<dbReference type="InterPro" id="IPR005101">
    <property type="entry name" value="Cryptochr/Photolyase_FAD-bd"/>
</dbReference>
<comment type="cofactor">
    <cofactor evidence="1">
        <name>(6R)-5,10-methylene-5,6,7,8-tetrahydrofolate</name>
        <dbReference type="ChEBI" id="CHEBI:15636"/>
    </cofactor>
</comment>
<dbReference type="PANTHER" id="PTHR11455:SF22">
    <property type="entry name" value="CRYPTOCHROME DASH"/>
    <property type="match status" value="1"/>
</dbReference>
<dbReference type="PANTHER" id="PTHR11455">
    <property type="entry name" value="CRYPTOCHROME"/>
    <property type="match status" value="1"/>
</dbReference>
<keyword evidence="4 5" id="KW-0274">FAD</keyword>
<evidence type="ECO:0000256" key="3">
    <source>
        <dbReference type="ARBA" id="ARBA00022630"/>
    </source>
</evidence>
<evidence type="ECO:0000256" key="1">
    <source>
        <dbReference type="ARBA" id="ARBA00001932"/>
    </source>
</evidence>
<dbReference type="PROSITE" id="PS51645">
    <property type="entry name" value="PHR_CRY_ALPHA_BETA"/>
    <property type="match status" value="1"/>
</dbReference>
<name>A0ABS7ZP49_9GAMM</name>
<evidence type="ECO:0000259" key="6">
    <source>
        <dbReference type="PROSITE" id="PS51645"/>
    </source>
</evidence>
<accession>A0ABS7ZP49</accession>
<dbReference type="InterPro" id="IPR002081">
    <property type="entry name" value="Cryptochrome/DNA_photolyase_1"/>
</dbReference>
<sequence length="475" mass="54145">MTSHHMNLVWLRNDLRLHDHPMFNQLAAQGECPGLAVVFILPQHWQQPDPNGLTRLGLPKARFLRACLIDVQRSLYQQNIRLSLLGGDPVRLLRDWYAQQPFHLHTAAAQAPEEASWLRAIAEFAPVTTYEPHTLFRQQQLAELLTADNWPSSYSGFSRWLDKRGLLSHIDAPLPPAILSADPHEAPVAAAIQWPDHQLHQVPAWAGRVPVTPFHGGEDAGLRHLAAYLGQENALRHYKDSRNQLCTAPASEADHPYSGSRFASQLSPWLAWGALSVRQVWAGIQRWESIHGTDEHSGWLKKELLWREYFHWTLRLKGAAVFHNPQPKPLDDSRWQAWCTARTGYPAIDAGLRELIHTGYSSNRMRQWLASFFIHQLGLDWRLGAAFFEQHLIDFDVASNWGNWAYIAGSGQDPRGGRFFKLNKQLELYDPQLMHLQQWLPELGPLTLTQVLHHQSGKRTLPNWPAPLPPTNPVD</sequence>
<organism evidence="7 8">
    <name type="scientific">Thalassolituus marinus</name>
    <dbReference type="NCBI Taxonomy" id="671053"/>
    <lineage>
        <taxon>Bacteria</taxon>
        <taxon>Pseudomonadati</taxon>
        <taxon>Pseudomonadota</taxon>
        <taxon>Gammaproteobacteria</taxon>
        <taxon>Oceanospirillales</taxon>
        <taxon>Oceanospirillaceae</taxon>
        <taxon>Thalassolituus</taxon>
    </lineage>
</organism>
<dbReference type="Gene3D" id="1.25.40.80">
    <property type="match status" value="1"/>
</dbReference>
<dbReference type="EMBL" id="JAEDAH010000006">
    <property type="protein sequence ID" value="MCA6062266.1"/>
    <property type="molecule type" value="Genomic_DNA"/>
</dbReference>
<dbReference type="RefSeq" id="WP_225671054.1">
    <property type="nucleotide sequence ID" value="NZ_JAEDAH010000006.1"/>
</dbReference>